<name>A0ABP7GMH0_9MICO</name>
<proteinExistence type="predicted"/>
<dbReference type="SUPFAM" id="SSF53756">
    <property type="entry name" value="UDP-Glycosyltransferase/glycogen phosphorylase"/>
    <property type="match status" value="1"/>
</dbReference>
<evidence type="ECO:0000256" key="1">
    <source>
        <dbReference type="ARBA" id="ARBA00022679"/>
    </source>
</evidence>
<dbReference type="PANTHER" id="PTHR46401">
    <property type="entry name" value="GLYCOSYLTRANSFERASE WBBK-RELATED"/>
    <property type="match status" value="1"/>
</dbReference>
<dbReference type="Proteomes" id="UP001500540">
    <property type="component" value="Unassembled WGS sequence"/>
</dbReference>
<accession>A0ABP7GMH0</accession>
<evidence type="ECO:0000313" key="3">
    <source>
        <dbReference type="Proteomes" id="UP001500540"/>
    </source>
</evidence>
<keyword evidence="1" id="KW-0808">Transferase</keyword>
<sequence>MSVLLRVVLDQLVTETDPDLAMASRELAAALVRSAPTGCDVGAIIPAGSDEFDVPGLAEVRRMGMGRRELAAAWQLGVTAGTGGGLIHSPTLLAPLVRHDRANDHDQTVVTLWDLRPWEHPEEFSRPAQAWFKAMLKRARKHADAVVVPTHAMAQRLADFVELGGRVRVISGAPPAGLAVPGDAVGRRRTLALPEAAVVLVGDAAPSSALATGFAALAAAGTDLPIVVIDAGDGQEPGIADLAEAAGIAADRVHVRAELDAADRASVLDAAVLVLAPSRRAGFPWRVLEALALGVPVIAAASADHREVVLDGGRVVGADGDDSEDVTALGDAVAEALTSPAQLERLGVLAGDRGRAFSWRAAAERVWQLHADL</sequence>
<dbReference type="Pfam" id="PF13692">
    <property type="entry name" value="Glyco_trans_1_4"/>
    <property type="match status" value="1"/>
</dbReference>
<dbReference type="EMBL" id="BAABAF010000007">
    <property type="protein sequence ID" value="GAA3768339.1"/>
    <property type="molecule type" value="Genomic_DNA"/>
</dbReference>
<dbReference type="PANTHER" id="PTHR46401:SF2">
    <property type="entry name" value="GLYCOSYLTRANSFERASE WBBK-RELATED"/>
    <property type="match status" value="1"/>
</dbReference>
<organism evidence="2 3">
    <name type="scientific">Microbacterium kribbense</name>
    <dbReference type="NCBI Taxonomy" id="433645"/>
    <lineage>
        <taxon>Bacteria</taxon>
        <taxon>Bacillati</taxon>
        <taxon>Actinomycetota</taxon>
        <taxon>Actinomycetes</taxon>
        <taxon>Micrococcales</taxon>
        <taxon>Microbacteriaceae</taxon>
        <taxon>Microbacterium</taxon>
    </lineage>
</organism>
<evidence type="ECO:0008006" key="4">
    <source>
        <dbReference type="Google" id="ProtNLM"/>
    </source>
</evidence>
<comment type="caution">
    <text evidence="2">The sequence shown here is derived from an EMBL/GenBank/DDBJ whole genome shotgun (WGS) entry which is preliminary data.</text>
</comment>
<dbReference type="Gene3D" id="3.40.50.2000">
    <property type="entry name" value="Glycogen Phosphorylase B"/>
    <property type="match status" value="2"/>
</dbReference>
<protein>
    <recommendedName>
        <fullName evidence="4">D-inositol 3-phosphate glycosyltransferase</fullName>
    </recommendedName>
</protein>
<keyword evidence="3" id="KW-1185">Reference proteome</keyword>
<evidence type="ECO:0000313" key="2">
    <source>
        <dbReference type="EMBL" id="GAA3768339.1"/>
    </source>
</evidence>
<gene>
    <name evidence="2" type="ORF">GCM10022240_21020</name>
</gene>
<reference evidence="3" key="1">
    <citation type="journal article" date="2019" name="Int. J. Syst. Evol. Microbiol.">
        <title>The Global Catalogue of Microorganisms (GCM) 10K type strain sequencing project: providing services to taxonomists for standard genome sequencing and annotation.</title>
        <authorList>
            <consortium name="The Broad Institute Genomics Platform"/>
            <consortium name="The Broad Institute Genome Sequencing Center for Infectious Disease"/>
            <person name="Wu L."/>
            <person name="Ma J."/>
        </authorList>
    </citation>
    <scope>NUCLEOTIDE SEQUENCE [LARGE SCALE GENOMIC DNA]</scope>
    <source>
        <strain evidence="3">JCM 16950</strain>
    </source>
</reference>
<dbReference type="RefSeq" id="WP_344783332.1">
    <property type="nucleotide sequence ID" value="NZ_BAABAF010000007.1"/>
</dbReference>